<keyword evidence="2" id="KW-1185">Reference proteome</keyword>
<reference evidence="1" key="2">
    <citation type="submission" date="2020-09" db="EMBL/GenBank/DDBJ databases">
        <authorList>
            <person name="Sun Q."/>
            <person name="Zhou Y."/>
        </authorList>
    </citation>
    <scope>NUCLEOTIDE SEQUENCE</scope>
    <source>
        <strain evidence="1">CGMCC 1.12360</strain>
    </source>
</reference>
<organism evidence="1 2">
    <name type="scientific">Compostibacillus humi</name>
    <dbReference type="NCBI Taxonomy" id="1245525"/>
    <lineage>
        <taxon>Bacteria</taxon>
        <taxon>Bacillati</taxon>
        <taxon>Bacillota</taxon>
        <taxon>Bacilli</taxon>
        <taxon>Bacillales</taxon>
        <taxon>Bacillaceae</taxon>
        <taxon>Compostibacillus</taxon>
    </lineage>
</organism>
<dbReference type="EMBL" id="BMEV01000003">
    <property type="protein sequence ID" value="GGH68785.1"/>
    <property type="molecule type" value="Genomic_DNA"/>
</dbReference>
<proteinExistence type="predicted"/>
<sequence length="152" mass="18109">MKWNKSDMSTYIKAKEYIDTVIVPVIPFQTSKDEELIKDAHAQEVMTFFVHHLEKELSGRIMLAPSYVYLKSSELDEEIKRINAWVDDIQSQPFQHIFFITYDPKWKKYEKEMKGNLLWLPALQSEEIDVTEPRGIIREQVNQVVELIRSFW</sequence>
<gene>
    <name evidence="1" type="primary">ypiF</name>
    <name evidence="1" type="ORF">GCM10010978_02120</name>
</gene>
<evidence type="ECO:0008006" key="3">
    <source>
        <dbReference type="Google" id="ProtNLM"/>
    </source>
</evidence>
<protein>
    <recommendedName>
        <fullName evidence="3">DUF2487 family protein</fullName>
    </recommendedName>
</protein>
<dbReference type="AlphaFoldDB" id="A0A8J2ZPG0"/>
<name>A0A8J2ZPG0_9BACI</name>
<dbReference type="InterPro" id="IPR019615">
    <property type="entry name" value="DUF2487"/>
</dbReference>
<evidence type="ECO:0000313" key="1">
    <source>
        <dbReference type="EMBL" id="GGH68785.1"/>
    </source>
</evidence>
<evidence type="ECO:0000313" key="2">
    <source>
        <dbReference type="Proteomes" id="UP000602050"/>
    </source>
</evidence>
<accession>A0A8J2ZPG0</accession>
<dbReference type="Proteomes" id="UP000602050">
    <property type="component" value="Unassembled WGS sequence"/>
</dbReference>
<comment type="caution">
    <text evidence="1">The sequence shown here is derived from an EMBL/GenBank/DDBJ whole genome shotgun (WGS) entry which is preliminary data.</text>
</comment>
<dbReference type="Pfam" id="PF10673">
    <property type="entry name" value="DUF2487"/>
    <property type="match status" value="1"/>
</dbReference>
<reference evidence="1" key="1">
    <citation type="journal article" date="2014" name="Int. J. Syst. Evol. Microbiol.">
        <title>Complete genome sequence of Corynebacterium casei LMG S-19264T (=DSM 44701T), isolated from a smear-ripened cheese.</title>
        <authorList>
            <consortium name="US DOE Joint Genome Institute (JGI-PGF)"/>
            <person name="Walter F."/>
            <person name="Albersmeier A."/>
            <person name="Kalinowski J."/>
            <person name="Ruckert C."/>
        </authorList>
    </citation>
    <scope>NUCLEOTIDE SEQUENCE</scope>
    <source>
        <strain evidence="1">CGMCC 1.12360</strain>
    </source>
</reference>
<dbReference type="RefSeq" id="WP_188390513.1">
    <property type="nucleotide sequence ID" value="NZ_BMEV01000003.1"/>
</dbReference>